<sequence>MAYDNCKICTIRNLLSKNALLDRRAIILFFQGRTTSPETASAVNIEIIIVNYTRIHKRYYEVSCGRFLYLPIHSLVLPSIEFLHYLYRAYRTTAILLLATFAAARPSEDWEPEGHSHTEHTKPYHVTVVKKIGVPVPHPIAVSVPQYVKVPIPQPYPVHVTVEQPIHVPVYKVVPQVVEKPVPYTVEKPVPYEVEKPYPVEVEKRVEVPIPKPYPVHVPVYKHIYHHKGGKH</sequence>
<organism evidence="1 2">
    <name type="scientific">Dendrolimus kikuchii</name>
    <dbReference type="NCBI Taxonomy" id="765133"/>
    <lineage>
        <taxon>Eukaryota</taxon>
        <taxon>Metazoa</taxon>
        <taxon>Ecdysozoa</taxon>
        <taxon>Arthropoda</taxon>
        <taxon>Hexapoda</taxon>
        <taxon>Insecta</taxon>
        <taxon>Pterygota</taxon>
        <taxon>Neoptera</taxon>
        <taxon>Endopterygota</taxon>
        <taxon>Lepidoptera</taxon>
        <taxon>Glossata</taxon>
        <taxon>Ditrysia</taxon>
        <taxon>Bombycoidea</taxon>
        <taxon>Lasiocampidae</taxon>
        <taxon>Dendrolimus</taxon>
    </lineage>
</organism>
<evidence type="ECO:0000313" key="1">
    <source>
        <dbReference type="EMBL" id="KAJ0173463.1"/>
    </source>
</evidence>
<proteinExistence type="predicted"/>
<accession>A0ACC1CPD4</accession>
<reference evidence="1 2" key="1">
    <citation type="journal article" date="2021" name="Front. Genet.">
        <title>Chromosome-Level Genome Assembly Reveals Significant Gene Expansion in the Toll and IMD Signaling Pathways of Dendrolimus kikuchii.</title>
        <authorList>
            <person name="Zhou J."/>
            <person name="Wu P."/>
            <person name="Xiong Z."/>
            <person name="Liu N."/>
            <person name="Zhao N."/>
            <person name="Ji M."/>
            <person name="Qiu Y."/>
            <person name="Yang B."/>
        </authorList>
    </citation>
    <scope>NUCLEOTIDE SEQUENCE [LARGE SCALE GENOMIC DNA]</scope>
    <source>
        <strain evidence="1">Ann1</strain>
    </source>
</reference>
<protein>
    <submittedName>
        <fullName evidence="1">Uncharacterized protein</fullName>
    </submittedName>
</protein>
<dbReference type="Proteomes" id="UP000824533">
    <property type="component" value="Linkage Group LG19"/>
</dbReference>
<name>A0ACC1CPD4_9NEOP</name>
<evidence type="ECO:0000313" key="2">
    <source>
        <dbReference type="Proteomes" id="UP000824533"/>
    </source>
</evidence>
<comment type="caution">
    <text evidence="1">The sequence shown here is derived from an EMBL/GenBank/DDBJ whole genome shotgun (WGS) entry which is preliminary data.</text>
</comment>
<keyword evidence="2" id="KW-1185">Reference proteome</keyword>
<gene>
    <name evidence="1" type="ORF">K1T71_010612</name>
</gene>
<dbReference type="EMBL" id="CM034405">
    <property type="protein sequence ID" value="KAJ0173463.1"/>
    <property type="molecule type" value="Genomic_DNA"/>
</dbReference>